<accession>A0A7C5ALC6</accession>
<evidence type="ECO:0000259" key="17">
    <source>
        <dbReference type="Pfam" id="PF13807"/>
    </source>
</evidence>
<dbReference type="Pfam" id="PF10609">
    <property type="entry name" value="ParA"/>
    <property type="match status" value="1"/>
</dbReference>
<dbReference type="GO" id="GO:0005886">
    <property type="term" value="C:plasma membrane"/>
    <property type="evidence" value="ECO:0007669"/>
    <property type="project" value="UniProtKB-SubCell"/>
</dbReference>
<evidence type="ECO:0000259" key="16">
    <source>
        <dbReference type="Pfam" id="PF02706"/>
    </source>
</evidence>
<feature type="transmembrane region" description="Helical" evidence="15">
    <location>
        <begin position="49"/>
        <end position="72"/>
    </location>
</feature>
<evidence type="ECO:0000256" key="1">
    <source>
        <dbReference type="ARBA" id="ARBA00004651"/>
    </source>
</evidence>
<evidence type="ECO:0000256" key="10">
    <source>
        <dbReference type="ARBA" id="ARBA00023136"/>
    </source>
</evidence>
<dbReference type="AlphaFoldDB" id="A0A7C5ALC6"/>
<dbReference type="InterPro" id="IPR033756">
    <property type="entry name" value="YlxH/NBP35"/>
</dbReference>
<feature type="domain" description="Polysaccharide chain length determinant N-terminal" evidence="16">
    <location>
        <begin position="36"/>
        <end position="127"/>
    </location>
</feature>
<keyword evidence="10 15" id="KW-0472">Membrane</keyword>
<feature type="transmembrane region" description="Helical" evidence="15">
    <location>
        <begin position="438"/>
        <end position="459"/>
    </location>
</feature>
<dbReference type="Gene3D" id="3.40.50.300">
    <property type="entry name" value="P-loop containing nucleotide triphosphate hydrolases"/>
    <property type="match status" value="1"/>
</dbReference>
<keyword evidence="11" id="KW-0829">Tyrosine-protein kinase</keyword>
<dbReference type="GO" id="GO:0005524">
    <property type="term" value="F:ATP binding"/>
    <property type="evidence" value="ECO:0007669"/>
    <property type="project" value="UniProtKB-KW"/>
</dbReference>
<reference evidence="18" key="1">
    <citation type="journal article" date="2020" name="mSystems">
        <title>Genome- and Community-Level Interaction Insights into Carbon Utilization and Element Cycling Functions of Hydrothermarchaeota in Hydrothermal Sediment.</title>
        <authorList>
            <person name="Zhou Z."/>
            <person name="Liu Y."/>
            <person name="Xu W."/>
            <person name="Pan J."/>
            <person name="Luo Z.H."/>
            <person name="Li M."/>
        </authorList>
    </citation>
    <scope>NUCLEOTIDE SEQUENCE [LARGE SCALE GENOMIC DNA]</scope>
    <source>
        <strain evidence="18">SpSt-853</strain>
    </source>
</reference>
<comment type="similarity">
    <text evidence="2">Belongs to the etk/wzc family.</text>
</comment>
<evidence type="ECO:0000256" key="9">
    <source>
        <dbReference type="ARBA" id="ARBA00022989"/>
    </source>
</evidence>
<dbReference type="CDD" id="cd05387">
    <property type="entry name" value="BY-kinase"/>
    <property type="match status" value="1"/>
</dbReference>
<dbReference type="Pfam" id="PF13807">
    <property type="entry name" value="GNVR"/>
    <property type="match status" value="1"/>
</dbReference>
<keyword evidence="3" id="KW-1003">Cell membrane</keyword>
<evidence type="ECO:0000256" key="4">
    <source>
        <dbReference type="ARBA" id="ARBA00022679"/>
    </source>
</evidence>
<keyword evidence="4 18" id="KW-0808">Transferase</keyword>
<comment type="subcellular location">
    <subcellularLocation>
        <location evidence="1">Cell membrane</location>
        <topology evidence="1">Multi-pass membrane protein</topology>
    </subcellularLocation>
</comment>
<evidence type="ECO:0000313" key="18">
    <source>
        <dbReference type="EMBL" id="HGZ11586.1"/>
    </source>
</evidence>
<evidence type="ECO:0000256" key="14">
    <source>
        <dbReference type="SAM" id="MobiDB-lite"/>
    </source>
</evidence>
<evidence type="ECO:0000256" key="15">
    <source>
        <dbReference type="SAM" id="Phobius"/>
    </source>
</evidence>
<keyword evidence="8" id="KW-0067">ATP-binding</keyword>
<dbReference type="InterPro" id="IPR032807">
    <property type="entry name" value="GNVR"/>
</dbReference>
<name>A0A7C5ALC6_9BACT</name>
<comment type="catalytic activity">
    <reaction evidence="12">
        <text>L-tyrosyl-[protein] + ATP = O-phospho-L-tyrosyl-[protein] + ADP + H(+)</text>
        <dbReference type="Rhea" id="RHEA:10596"/>
        <dbReference type="Rhea" id="RHEA-COMP:10136"/>
        <dbReference type="Rhea" id="RHEA-COMP:20101"/>
        <dbReference type="ChEBI" id="CHEBI:15378"/>
        <dbReference type="ChEBI" id="CHEBI:30616"/>
        <dbReference type="ChEBI" id="CHEBI:46858"/>
        <dbReference type="ChEBI" id="CHEBI:61978"/>
        <dbReference type="ChEBI" id="CHEBI:456216"/>
    </reaction>
</comment>
<keyword evidence="13" id="KW-0175">Coiled coil</keyword>
<dbReference type="InterPro" id="IPR005702">
    <property type="entry name" value="Wzc-like_C"/>
</dbReference>
<dbReference type="InterPro" id="IPR050445">
    <property type="entry name" value="Bact_polysacc_biosynth/exp"/>
</dbReference>
<evidence type="ECO:0000256" key="3">
    <source>
        <dbReference type="ARBA" id="ARBA00022475"/>
    </source>
</evidence>
<keyword evidence="5 15" id="KW-0812">Transmembrane</keyword>
<dbReference type="FunFam" id="3.40.50.300:FF:000527">
    <property type="entry name" value="Tyrosine-protein kinase etk"/>
    <property type="match status" value="1"/>
</dbReference>
<dbReference type="InterPro" id="IPR003856">
    <property type="entry name" value="LPS_length_determ_N"/>
</dbReference>
<dbReference type="EC" id="2.7.10.2" evidence="18"/>
<evidence type="ECO:0000256" key="8">
    <source>
        <dbReference type="ARBA" id="ARBA00022840"/>
    </source>
</evidence>
<keyword evidence="7 18" id="KW-0418">Kinase</keyword>
<evidence type="ECO:0000256" key="7">
    <source>
        <dbReference type="ARBA" id="ARBA00022777"/>
    </source>
</evidence>
<protein>
    <submittedName>
        <fullName evidence="18">Polysaccharide biosynthesis tyrosine autokinase</fullName>
        <ecNumber evidence="18">2.7.10.2</ecNumber>
    </submittedName>
</protein>
<evidence type="ECO:0000256" key="2">
    <source>
        <dbReference type="ARBA" id="ARBA00008883"/>
    </source>
</evidence>
<keyword evidence="9 15" id="KW-1133">Transmembrane helix</keyword>
<feature type="region of interest" description="Disordered" evidence="14">
    <location>
        <begin position="751"/>
        <end position="771"/>
    </location>
</feature>
<dbReference type="EMBL" id="DTKJ01000040">
    <property type="protein sequence ID" value="HGZ11586.1"/>
    <property type="molecule type" value="Genomic_DNA"/>
</dbReference>
<dbReference type="InterPro" id="IPR027417">
    <property type="entry name" value="P-loop_NTPase"/>
</dbReference>
<feature type="domain" description="Tyrosine-protein kinase G-rich" evidence="17">
    <location>
        <begin position="388"/>
        <end position="458"/>
    </location>
</feature>
<evidence type="ECO:0000256" key="6">
    <source>
        <dbReference type="ARBA" id="ARBA00022741"/>
    </source>
</evidence>
<dbReference type="SUPFAM" id="SSF52540">
    <property type="entry name" value="P-loop containing nucleoside triphosphate hydrolases"/>
    <property type="match status" value="1"/>
</dbReference>
<dbReference type="PANTHER" id="PTHR32309">
    <property type="entry name" value="TYROSINE-PROTEIN KINASE"/>
    <property type="match status" value="1"/>
</dbReference>
<evidence type="ECO:0000256" key="12">
    <source>
        <dbReference type="ARBA" id="ARBA00053015"/>
    </source>
</evidence>
<feature type="coiled-coil region" evidence="13">
    <location>
        <begin position="264"/>
        <end position="317"/>
    </location>
</feature>
<evidence type="ECO:0000256" key="13">
    <source>
        <dbReference type="SAM" id="Coils"/>
    </source>
</evidence>
<evidence type="ECO:0000256" key="5">
    <source>
        <dbReference type="ARBA" id="ARBA00022692"/>
    </source>
</evidence>
<keyword evidence="6" id="KW-0547">Nucleotide-binding</keyword>
<dbReference type="PANTHER" id="PTHR32309:SF13">
    <property type="entry name" value="FERRIC ENTEROBACTIN TRANSPORT PROTEIN FEPE"/>
    <property type="match status" value="1"/>
</dbReference>
<dbReference type="NCBIfam" id="TIGR01007">
    <property type="entry name" value="eps_fam"/>
    <property type="match status" value="1"/>
</dbReference>
<evidence type="ECO:0000256" key="11">
    <source>
        <dbReference type="ARBA" id="ARBA00023137"/>
    </source>
</evidence>
<sequence>MRTENSALLVPPSSGPVAERENDYYYGVVLERGSHLKNILQVLVKRWRWVIGVLLGALCLTGLVILLMTPVYKATTVLQITQDNPGGQINDNEALTILKGGQDISKFQETQYKILTSRGVAARVIEALRLQDTPEFKAVRDKDPSAPPEKLKSDMIDLFLQKLVVNPVKDTYLVEVSFKSADQELAQKVTEVLGREYMQLAIDSRNQSFTLVKEWLENQLSQMAQKVQLSQKKLFEFGQKHDFFALEDKDNVILQKYLELSALLTKAQSERLAKEAQYRQIKEQGPDAPLITNNPLIMNLRQELVNQTAKVSGLNRTLLPGHPELQVEKAKLGEIQGRLQGEVKRLQESIRADYEAAVKAENLLTKAFNEQKDKLAHLQNHLVDFHILKRDAQTTEKLYQALLTRMGEATVASTMVPSNVAVIDPAERPYTPYLPRPLLFLALSVVLGLFLGMGMAFLVDYLDNSLRSPEDVENLVQLPSLGVIPLVSSGRLPPPEESGLITSWKLKGLLTWGSHQRCREQSPAEEKVILLQQPRSGAAEAFRHLRTSLMLSTAGDPPRVVVVTSPYPGEGKSTIAVNLAVALAQDGRRVVLLDGDLRKPHLHKILQVEESPGLTNYLAGQAARAAIIKPTGVEQLSLIPAGPLAPAPTELLNSRRFKTLVQELREEFQHLIIDTPPTLGFADARVLAVQADGVLLVAKQDSTSWEAGRQVRQLLQQINAKILGMVLNQAKPEILGKYNHFDQNYYDRYYGSQKEGQEGNPQDDSHFLAGH</sequence>
<organism evidence="18">
    <name type="scientific">Desulfobacca acetoxidans</name>
    <dbReference type="NCBI Taxonomy" id="60893"/>
    <lineage>
        <taxon>Bacteria</taxon>
        <taxon>Pseudomonadati</taxon>
        <taxon>Thermodesulfobacteriota</taxon>
        <taxon>Desulfobaccia</taxon>
        <taxon>Desulfobaccales</taxon>
        <taxon>Desulfobaccaceae</taxon>
        <taxon>Desulfobacca</taxon>
    </lineage>
</organism>
<comment type="caution">
    <text evidence="18">The sequence shown here is derived from an EMBL/GenBank/DDBJ whole genome shotgun (WGS) entry which is preliminary data.</text>
</comment>
<gene>
    <name evidence="18" type="ORF">ENW48_05165</name>
</gene>
<dbReference type="Pfam" id="PF02706">
    <property type="entry name" value="Wzz"/>
    <property type="match status" value="1"/>
</dbReference>
<proteinExistence type="inferred from homology"/>
<dbReference type="GO" id="GO:0004715">
    <property type="term" value="F:non-membrane spanning protein tyrosine kinase activity"/>
    <property type="evidence" value="ECO:0007669"/>
    <property type="project" value="UniProtKB-EC"/>
</dbReference>
<dbReference type="GO" id="GO:0042802">
    <property type="term" value="F:identical protein binding"/>
    <property type="evidence" value="ECO:0007669"/>
    <property type="project" value="UniProtKB-ARBA"/>
</dbReference>